<name>A0A1B6DXQ0_9HEMI</name>
<dbReference type="InterPro" id="IPR036036">
    <property type="entry name" value="SOCS_box-like_dom_sf"/>
</dbReference>
<dbReference type="GO" id="GO:0035556">
    <property type="term" value="P:intracellular signal transduction"/>
    <property type="evidence" value="ECO:0007669"/>
    <property type="project" value="InterPro"/>
</dbReference>
<dbReference type="FunFam" id="1.10.750.20:FF:000002">
    <property type="entry name" value="Suppressor of cytokine signaling 2"/>
    <property type="match status" value="1"/>
</dbReference>
<feature type="domain" description="SOCS box" evidence="8">
    <location>
        <begin position="350"/>
        <end position="399"/>
    </location>
</feature>
<dbReference type="PROSITE" id="PS50001">
    <property type="entry name" value="SH2"/>
    <property type="match status" value="1"/>
</dbReference>
<keyword evidence="3" id="KW-0833">Ubl conjugation pathway</keyword>
<dbReference type="PANTHER" id="PTHR10155:SF32">
    <property type="entry name" value="LP02169P"/>
    <property type="match status" value="1"/>
</dbReference>
<dbReference type="AlphaFoldDB" id="A0A1B6DXQ0"/>
<evidence type="ECO:0000256" key="6">
    <source>
        <dbReference type="PROSITE-ProRule" id="PRU00191"/>
    </source>
</evidence>
<accession>A0A1B6DXQ0</accession>
<dbReference type="SMART" id="SM00253">
    <property type="entry name" value="SOCS"/>
    <property type="match status" value="1"/>
</dbReference>
<keyword evidence="1" id="KW-0341">Growth regulation</keyword>
<reference evidence="9" key="1">
    <citation type="submission" date="2015-12" db="EMBL/GenBank/DDBJ databases">
        <title>De novo transcriptome assembly of four potential Pierce s Disease insect vectors from Arizona vineyards.</title>
        <authorList>
            <person name="Tassone E.E."/>
        </authorList>
    </citation>
    <scope>NUCLEOTIDE SEQUENCE</scope>
</reference>
<keyword evidence="4 6" id="KW-0727">SH2 domain</keyword>
<dbReference type="PANTHER" id="PTHR10155">
    <property type="entry name" value="PHOSPHATIDYLINOSITOL 3-KINASE REGULATORY SUBUNIT"/>
    <property type="match status" value="1"/>
</dbReference>
<feature type="domain" description="SH2" evidence="7">
    <location>
        <begin position="248"/>
        <end position="355"/>
    </location>
</feature>
<dbReference type="Pfam" id="PF07525">
    <property type="entry name" value="SOCS_box"/>
    <property type="match status" value="1"/>
</dbReference>
<dbReference type="GO" id="GO:0009968">
    <property type="term" value="P:negative regulation of signal transduction"/>
    <property type="evidence" value="ECO:0007669"/>
    <property type="project" value="UniProtKB-KW"/>
</dbReference>
<dbReference type="GO" id="GO:0046854">
    <property type="term" value="P:phosphatidylinositol phosphate biosynthetic process"/>
    <property type="evidence" value="ECO:0007669"/>
    <property type="project" value="TreeGrafter"/>
</dbReference>
<dbReference type="InterPro" id="IPR000980">
    <property type="entry name" value="SH2"/>
</dbReference>
<sequence>MPMAENRDPINSEDLMKFSKLTLKLKNPFVRKHEYKNKVDKSLKPSGSCLDMECDIKLNDNCGLNKPKCIRDKRDKDSNKASILHCLRQRFWLRRQTNCLKDTKLKIENESHNINDPEDLLSTKSFSILKSSENNHINKLLRSNSGDALVDIELANNGPSLAFSCNGLDSHNKSYTSLKPASLEVLKSKSDNNLLNFTDVTSNSILNENSESLSSTNHGSITEGFENNHLSNKGSLFQELFNLSKYGWYWGPISRAEAEEKLLDQPDGSFLVRDSSAYDYLLTISFRSSGKSLHTRIEYCQGLFRLYPLPETEGFDSIPDLIHHSICSSKSSVFCYSRPHSPGHPAFPVRLTKPVSRFTQVRSLQYLCRFVIRQNTRVDNIPKLPLPNRLKSYVQKGYY</sequence>
<comment type="pathway">
    <text evidence="5">Protein modification.</text>
</comment>
<dbReference type="GO" id="GO:0046935">
    <property type="term" value="F:1-phosphatidylinositol-3-kinase regulator activity"/>
    <property type="evidence" value="ECO:0007669"/>
    <property type="project" value="TreeGrafter"/>
</dbReference>
<evidence type="ECO:0008006" key="10">
    <source>
        <dbReference type="Google" id="ProtNLM"/>
    </source>
</evidence>
<evidence type="ECO:0000259" key="8">
    <source>
        <dbReference type="PROSITE" id="PS50225"/>
    </source>
</evidence>
<dbReference type="InterPro" id="IPR036860">
    <property type="entry name" value="SH2_dom_sf"/>
</dbReference>
<dbReference type="SMART" id="SM00969">
    <property type="entry name" value="SOCS_box"/>
    <property type="match status" value="1"/>
</dbReference>
<dbReference type="PRINTS" id="PR00401">
    <property type="entry name" value="SH2DOMAIN"/>
</dbReference>
<dbReference type="InterPro" id="IPR001496">
    <property type="entry name" value="SOCS_box"/>
</dbReference>
<dbReference type="SMART" id="SM00252">
    <property type="entry name" value="SH2"/>
    <property type="match status" value="1"/>
</dbReference>
<evidence type="ECO:0000256" key="3">
    <source>
        <dbReference type="ARBA" id="ARBA00022786"/>
    </source>
</evidence>
<evidence type="ECO:0000313" key="9">
    <source>
        <dbReference type="EMBL" id="JAS30437.1"/>
    </source>
</evidence>
<organism evidence="9">
    <name type="scientific">Clastoptera arizonana</name>
    <name type="common">Arizona spittle bug</name>
    <dbReference type="NCBI Taxonomy" id="38151"/>
    <lineage>
        <taxon>Eukaryota</taxon>
        <taxon>Metazoa</taxon>
        <taxon>Ecdysozoa</taxon>
        <taxon>Arthropoda</taxon>
        <taxon>Hexapoda</taxon>
        <taxon>Insecta</taxon>
        <taxon>Pterygota</taxon>
        <taxon>Neoptera</taxon>
        <taxon>Paraneoptera</taxon>
        <taxon>Hemiptera</taxon>
        <taxon>Auchenorrhyncha</taxon>
        <taxon>Cercopoidea</taxon>
        <taxon>Clastopteridae</taxon>
        <taxon>Clastoptera</taxon>
    </lineage>
</organism>
<evidence type="ECO:0000259" key="7">
    <source>
        <dbReference type="PROSITE" id="PS50001"/>
    </source>
</evidence>
<dbReference type="Pfam" id="PF00017">
    <property type="entry name" value="SH2"/>
    <property type="match status" value="1"/>
</dbReference>
<protein>
    <recommendedName>
        <fullName evidence="10">Suppressor of cytokine signaling 6</fullName>
    </recommendedName>
</protein>
<evidence type="ECO:0000256" key="4">
    <source>
        <dbReference type="ARBA" id="ARBA00022999"/>
    </source>
</evidence>
<dbReference type="SUPFAM" id="SSF158235">
    <property type="entry name" value="SOCS box-like"/>
    <property type="match status" value="1"/>
</dbReference>
<dbReference type="EMBL" id="GEDC01006861">
    <property type="protein sequence ID" value="JAS30437.1"/>
    <property type="molecule type" value="Transcribed_RNA"/>
</dbReference>
<evidence type="ECO:0000256" key="5">
    <source>
        <dbReference type="ARBA" id="ARBA00043952"/>
    </source>
</evidence>
<evidence type="ECO:0000256" key="2">
    <source>
        <dbReference type="ARBA" id="ARBA00022700"/>
    </source>
</evidence>
<dbReference type="GO" id="GO:0005942">
    <property type="term" value="C:phosphatidylinositol 3-kinase complex"/>
    <property type="evidence" value="ECO:0007669"/>
    <property type="project" value="TreeGrafter"/>
</dbReference>
<dbReference type="SUPFAM" id="SSF55550">
    <property type="entry name" value="SH2 domain"/>
    <property type="match status" value="1"/>
</dbReference>
<dbReference type="Gene3D" id="3.30.505.10">
    <property type="entry name" value="SH2 domain"/>
    <property type="match status" value="1"/>
</dbReference>
<dbReference type="Gene3D" id="1.10.750.20">
    <property type="entry name" value="SOCS box"/>
    <property type="match status" value="1"/>
</dbReference>
<keyword evidence="2" id="KW-0734">Signal transduction inhibitor</keyword>
<proteinExistence type="predicted"/>
<evidence type="ECO:0000256" key="1">
    <source>
        <dbReference type="ARBA" id="ARBA00022604"/>
    </source>
</evidence>
<dbReference type="PROSITE" id="PS50225">
    <property type="entry name" value="SOCS"/>
    <property type="match status" value="1"/>
</dbReference>
<gene>
    <name evidence="9" type="ORF">g.15856</name>
</gene>